<dbReference type="AlphaFoldDB" id="A0AAV1VDB4"/>
<dbReference type="InterPro" id="IPR033979">
    <property type="entry name" value="MINDY_domain"/>
</dbReference>
<evidence type="ECO:0000313" key="4">
    <source>
        <dbReference type="Proteomes" id="UP001162060"/>
    </source>
</evidence>
<dbReference type="GO" id="GO:1990380">
    <property type="term" value="F:K48-linked deubiquitinase activity"/>
    <property type="evidence" value="ECO:0007669"/>
    <property type="project" value="InterPro"/>
</dbReference>
<dbReference type="Proteomes" id="UP001162060">
    <property type="component" value="Unassembled WGS sequence"/>
</dbReference>
<accession>A0AAV1VDB4</accession>
<feature type="compositionally biased region" description="Low complexity" evidence="1">
    <location>
        <begin position="591"/>
        <end position="603"/>
    </location>
</feature>
<proteinExistence type="predicted"/>
<feature type="compositionally biased region" description="Polar residues" evidence="1">
    <location>
        <begin position="268"/>
        <end position="277"/>
    </location>
</feature>
<dbReference type="PANTHER" id="PTHR18063">
    <property type="entry name" value="NF-E2 INDUCIBLE PROTEIN"/>
    <property type="match status" value="1"/>
</dbReference>
<dbReference type="Pfam" id="PF04424">
    <property type="entry name" value="MINDY_DUB"/>
    <property type="match status" value="1"/>
</dbReference>
<dbReference type="GO" id="GO:0071944">
    <property type="term" value="C:cell periphery"/>
    <property type="evidence" value="ECO:0007669"/>
    <property type="project" value="TreeGrafter"/>
</dbReference>
<dbReference type="GO" id="GO:0071108">
    <property type="term" value="P:protein K48-linked deubiquitination"/>
    <property type="evidence" value="ECO:0007669"/>
    <property type="project" value="TreeGrafter"/>
</dbReference>
<dbReference type="GO" id="GO:0016807">
    <property type="term" value="F:cysteine-type carboxypeptidase activity"/>
    <property type="evidence" value="ECO:0007669"/>
    <property type="project" value="TreeGrafter"/>
</dbReference>
<dbReference type="EMBL" id="CAKLBY020000309">
    <property type="protein sequence ID" value="CAK7944660.1"/>
    <property type="molecule type" value="Genomic_DNA"/>
</dbReference>
<dbReference type="InterPro" id="IPR007518">
    <property type="entry name" value="MINDY"/>
</dbReference>
<dbReference type="GO" id="GO:0004843">
    <property type="term" value="F:cysteine-type deubiquitinase activity"/>
    <property type="evidence" value="ECO:0007669"/>
    <property type="project" value="InterPro"/>
</dbReference>
<feature type="region of interest" description="Disordered" evidence="1">
    <location>
        <begin position="568"/>
        <end position="618"/>
    </location>
</feature>
<comment type="caution">
    <text evidence="3">The sequence shown here is derived from an EMBL/GenBank/DDBJ whole genome shotgun (WGS) entry which is preliminary data.</text>
</comment>
<reference evidence="3" key="1">
    <citation type="submission" date="2024-01" db="EMBL/GenBank/DDBJ databases">
        <authorList>
            <person name="Webb A."/>
        </authorList>
    </citation>
    <scope>NUCLEOTIDE SEQUENCE</scope>
    <source>
        <strain evidence="3">Pm1</strain>
    </source>
</reference>
<evidence type="ECO:0000259" key="2">
    <source>
        <dbReference type="Pfam" id="PF04424"/>
    </source>
</evidence>
<gene>
    <name evidence="3" type="ORF">PM001_LOCUS29810</name>
</gene>
<evidence type="ECO:0000313" key="3">
    <source>
        <dbReference type="EMBL" id="CAK7944660.1"/>
    </source>
</evidence>
<protein>
    <recommendedName>
        <fullName evidence="2">MINDY deubiquitinase domain-containing protein</fullName>
    </recommendedName>
</protein>
<feature type="region of interest" description="Disordered" evidence="1">
    <location>
        <begin position="252"/>
        <end position="277"/>
    </location>
</feature>
<feature type="region of interest" description="Disordered" evidence="1">
    <location>
        <begin position="487"/>
        <end position="536"/>
    </location>
</feature>
<sequence length="618" mass="68269">MSLSTRYAKIDAEINPRPCVGHGRSVRGEADGVPGEDVALRLSERERPVSAAGHRQRAALAGPTDARGAVTSFGFVGARDLMRLVQQRLLETNPPLKDASELQRLTQEKTLEDVVGLLPSMLRGLDVNVRFHKITDFEYTVACAVFDMLDMELVHGWLLDDQDDLTMKVVGNKSYNELIERLVDYRGLLLTEEENKRKVAAEEKKYKGDALLPDAAVVHAEKEGAMPVVVSVPAPLDVQTLGLRDLSLDAANDASAVPNGPESVDLDASTSSPQKSPLQQTVQAMMKERHMSDADALVTATTLLEEGPVLDAFFSATASQLTYYGLVKLHEGIRERQLCVFFRNNHFSTLFKFGGKLYLLITDAGYLDEPTVVWELLNEIDGDTEYLDAHFRPVTSSEQQTSILTQQQEQEQAEKQTLQEARVLSLAKCVSPPIHAKQEVSAGDDARATEHAMSSGESVSESVGQNVDNVADPDYLLALKIQQEEEELARGSGHVSSPHLSNAAERDPAGNSHNEGSVERHGSGGQDDDHGRDTNTIGLADDVVAANGQLLLSEEELEAQRRAEQYYEEHKRQVDAQTRQCEQEQERLRHSQQQQQQQRPTRSSQRRRISESSDCTVS</sequence>
<feature type="region of interest" description="Disordered" evidence="1">
    <location>
        <begin position="437"/>
        <end position="465"/>
    </location>
</feature>
<feature type="domain" description="MINDY deubiquitinase" evidence="2">
    <location>
        <begin position="76"/>
        <end position="391"/>
    </location>
</feature>
<dbReference type="PANTHER" id="PTHR18063:SF6">
    <property type="entry name" value="UBIQUITIN CARBOXYL-TERMINAL HYDROLASE"/>
    <property type="match status" value="1"/>
</dbReference>
<evidence type="ECO:0000256" key="1">
    <source>
        <dbReference type="SAM" id="MobiDB-lite"/>
    </source>
</evidence>
<feature type="compositionally biased region" description="Basic and acidic residues" evidence="1">
    <location>
        <begin position="516"/>
        <end position="533"/>
    </location>
</feature>
<feature type="compositionally biased region" description="Low complexity" evidence="1">
    <location>
        <begin position="454"/>
        <end position="464"/>
    </location>
</feature>
<dbReference type="GO" id="GO:0005829">
    <property type="term" value="C:cytosol"/>
    <property type="evidence" value="ECO:0007669"/>
    <property type="project" value="TreeGrafter"/>
</dbReference>
<name>A0AAV1VDB4_9STRA</name>
<organism evidence="3 4">
    <name type="scientific">Peronospora matthiolae</name>
    <dbReference type="NCBI Taxonomy" id="2874970"/>
    <lineage>
        <taxon>Eukaryota</taxon>
        <taxon>Sar</taxon>
        <taxon>Stramenopiles</taxon>
        <taxon>Oomycota</taxon>
        <taxon>Peronosporomycetes</taxon>
        <taxon>Peronosporales</taxon>
        <taxon>Peronosporaceae</taxon>
        <taxon>Peronospora</taxon>
    </lineage>
</organism>